<dbReference type="GO" id="GO:0005977">
    <property type="term" value="P:glycogen metabolic process"/>
    <property type="evidence" value="ECO:0007669"/>
    <property type="project" value="UniProtKB-UniPathway"/>
</dbReference>
<keyword evidence="2" id="KW-0636">Prenylation</keyword>
<keyword evidence="2" id="KW-1003">Cell membrane</keyword>
<comment type="pathway">
    <text evidence="2">Glycan biosynthesis; glycogen metabolism.</text>
</comment>
<keyword evidence="2" id="KW-0112">Calmodulin-binding</keyword>
<organism evidence="4 5">
    <name type="scientific">Thelohanellus kitauei</name>
    <name type="common">Myxosporean</name>
    <dbReference type="NCBI Taxonomy" id="669202"/>
    <lineage>
        <taxon>Eukaryota</taxon>
        <taxon>Metazoa</taxon>
        <taxon>Cnidaria</taxon>
        <taxon>Myxozoa</taxon>
        <taxon>Myxosporea</taxon>
        <taxon>Bivalvulida</taxon>
        <taxon>Platysporina</taxon>
        <taxon>Myxobolidae</taxon>
        <taxon>Thelohanellus</taxon>
    </lineage>
</organism>
<dbReference type="InterPro" id="IPR008734">
    <property type="entry name" value="PHK_A/B_su"/>
</dbReference>
<keyword evidence="2" id="KW-0449">Lipoprotein</keyword>
<evidence type="ECO:0000313" key="4">
    <source>
        <dbReference type="EMBL" id="KII73339.1"/>
    </source>
</evidence>
<name>A0A0C2J6C0_THEKT</name>
<dbReference type="AlphaFoldDB" id="A0A0C2J6C0"/>
<proteinExistence type="inferred from homology"/>
<dbReference type="EMBL" id="JWZT01000881">
    <property type="protein sequence ID" value="KII73339.1"/>
    <property type="molecule type" value="Genomic_DNA"/>
</dbReference>
<evidence type="ECO:0000256" key="2">
    <source>
        <dbReference type="RuleBase" id="RU364123"/>
    </source>
</evidence>
<dbReference type="OrthoDB" id="5971574at2759"/>
<keyword evidence="1 2" id="KW-0119">Carbohydrate metabolism</keyword>
<dbReference type="GO" id="GO:0005886">
    <property type="term" value="C:plasma membrane"/>
    <property type="evidence" value="ECO:0007669"/>
    <property type="project" value="UniProtKB-SubCell"/>
</dbReference>
<evidence type="ECO:0000313" key="5">
    <source>
        <dbReference type="Proteomes" id="UP000031668"/>
    </source>
</evidence>
<dbReference type="UniPathway" id="UPA00163"/>
<keyword evidence="5" id="KW-1185">Reference proteome</keyword>
<dbReference type="InterPro" id="IPR045583">
    <property type="entry name" value="KPBA/B_C"/>
</dbReference>
<dbReference type="Pfam" id="PF19292">
    <property type="entry name" value="KPBB_C"/>
    <property type="match status" value="1"/>
</dbReference>
<dbReference type="PANTHER" id="PTHR10749">
    <property type="entry name" value="PHOSPHORYLASE B KINASE REGULATORY SUBUNIT"/>
    <property type="match status" value="1"/>
</dbReference>
<feature type="domain" description="Phosphorylase b kinase regulatory subunit alpha/beta C-terminal" evidence="3">
    <location>
        <begin position="35"/>
        <end position="146"/>
    </location>
</feature>
<dbReference type="GO" id="GO:0005964">
    <property type="term" value="C:phosphorylase kinase complex"/>
    <property type="evidence" value="ECO:0007669"/>
    <property type="project" value="TreeGrafter"/>
</dbReference>
<comment type="caution">
    <text evidence="4">The sequence shown here is derived from an EMBL/GenBank/DDBJ whole genome shotgun (WGS) entry which is preliminary data.</text>
</comment>
<comment type="subcellular location">
    <subcellularLocation>
        <location evidence="2">Cell membrane</location>
        <topology evidence="2">Lipid-anchor</topology>
        <orientation evidence="2">Cytoplasmic side</orientation>
    </subcellularLocation>
</comment>
<comment type="function">
    <text evidence="2">Phosphorylase b kinase catalyzes the phosphorylation of serine in certain substrates, including troponin I.</text>
</comment>
<dbReference type="OMA" id="DIMECTP"/>
<evidence type="ECO:0000256" key="1">
    <source>
        <dbReference type="ARBA" id="ARBA00023277"/>
    </source>
</evidence>
<protein>
    <recommendedName>
        <fullName evidence="2">Phosphorylase b kinase regulatory subunit</fullName>
    </recommendedName>
</protein>
<keyword evidence="2" id="KW-0321">Glycogen metabolism</keyword>
<keyword evidence="4" id="KW-0808">Transferase</keyword>
<accession>A0A0C2J6C0</accession>
<sequence>MEIYGLSPYAVHQLLYFTLLRKEANFQGMTLYCLNHYQKRFIDGALCVVPRNFYLSIWKILRRSPNGMLVEKESIPQLPTLDVMTADEINFKFYIEVVISSVEEPVRRRLVMEMIGVIATMVERNPEVIFRDCLNIGSLIDNAKQLFETKNIQTPSLVETCEKSDSLKLLSRVDRFEYLSPSLERGSIFYMTQAVINLLVSESRIKDDMNSNCVIS</sequence>
<dbReference type="Proteomes" id="UP000031668">
    <property type="component" value="Unassembled WGS sequence"/>
</dbReference>
<keyword evidence="4" id="KW-0418">Kinase</keyword>
<dbReference type="GO" id="GO:0016301">
    <property type="term" value="F:kinase activity"/>
    <property type="evidence" value="ECO:0007669"/>
    <property type="project" value="UniProtKB-KW"/>
</dbReference>
<reference evidence="4 5" key="1">
    <citation type="journal article" date="2014" name="Genome Biol. Evol.">
        <title>The genome of the myxosporean Thelohanellus kitauei shows adaptations to nutrient acquisition within its fish host.</title>
        <authorList>
            <person name="Yang Y."/>
            <person name="Xiong J."/>
            <person name="Zhou Z."/>
            <person name="Huo F."/>
            <person name="Miao W."/>
            <person name="Ran C."/>
            <person name="Liu Y."/>
            <person name="Zhang J."/>
            <person name="Feng J."/>
            <person name="Wang M."/>
            <person name="Wang M."/>
            <person name="Wang L."/>
            <person name="Yao B."/>
        </authorList>
    </citation>
    <scope>NUCLEOTIDE SEQUENCE [LARGE SCALE GENOMIC DNA]</scope>
    <source>
        <strain evidence="4">Wuqing</strain>
    </source>
</reference>
<evidence type="ECO:0000259" key="3">
    <source>
        <dbReference type="Pfam" id="PF19292"/>
    </source>
</evidence>
<keyword evidence="2" id="KW-0472">Membrane</keyword>
<dbReference type="PANTHER" id="PTHR10749:SF8">
    <property type="entry name" value="PHOSPHORYLASE B KINASE REGULATORY SUBUNIT BETA"/>
    <property type="match status" value="1"/>
</dbReference>
<gene>
    <name evidence="4" type="ORF">RF11_05687</name>
</gene>
<dbReference type="GO" id="GO:0005516">
    <property type="term" value="F:calmodulin binding"/>
    <property type="evidence" value="ECO:0007669"/>
    <property type="project" value="UniProtKB-KW"/>
</dbReference>
<comment type="similarity">
    <text evidence="2">Belongs to the phosphorylase b kinase regulatory chain family.</text>
</comment>